<dbReference type="Proteomes" id="UP001158986">
    <property type="component" value="Unassembled WGS sequence"/>
</dbReference>
<accession>A0ABN8CUH6</accession>
<sequence length="108" mass="12468">MRPAHCRFMEMKSCTCCRIWCIEFVPVVKGEAGKKNTLRSHHLLCIRADGSLFMVLTSHDHVVALQVNILAGSRREYSSVNTLQHDIRSPIQIYRKKFDESSILTYSR</sequence>
<reference evidence="1 2" key="1">
    <citation type="submission" date="2021-11" db="EMBL/GenBank/DDBJ databases">
        <authorList>
            <person name="Islam A."/>
            <person name="Islam S."/>
            <person name="Flora M.S."/>
            <person name="Rahman M."/>
            <person name="Ziaur R.M."/>
            <person name="Epstein J.H."/>
            <person name="Hassan M."/>
            <person name="Klassen M."/>
            <person name="Woodard K."/>
            <person name="Webb A."/>
            <person name="Webby R.J."/>
            <person name="El Zowalaty M.E."/>
        </authorList>
    </citation>
    <scope>NUCLEOTIDE SEQUENCE [LARGE SCALE GENOMIC DNA]</scope>
    <source>
        <strain evidence="1">Pbs1</strain>
    </source>
</reference>
<organism evidence="1 2">
    <name type="scientific">Peronospora belbahrii</name>
    <dbReference type="NCBI Taxonomy" id="622444"/>
    <lineage>
        <taxon>Eukaryota</taxon>
        <taxon>Sar</taxon>
        <taxon>Stramenopiles</taxon>
        <taxon>Oomycota</taxon>
        <taxon>Peronosporomycetes</taxon>
        <taxon>Peronosporales</taxon>
        <taxon>Peronosporaceae</taxon>
        <taxon>Peronospora</taxon>
    </lineage>
</organism>
<evidence type="ECO:0000313" key="1">
    <source>
        <dbReference type="EMBL" id="CAH0515911.1"/>
    </source>
</evidence>
<proteinExistence type="predicted"/>
<protein>
    <submittedName>
        <fullName evidence="1">Uncharacterized protein</fullName>
    </submittedName>
</protein>
<name>A0ABN8CUH6_9STRA</name>
<dbReference type="EMBL" id="CAKLCB010000145">
    <property type="protein sequence ID" value="CAH0515911.1"/>
    <property type="molecule type" value="Genomic_DNA"/>
</dbReference>
<evidence type="ECO:0000313" key="2">
    <source>
        <dbReference type="Proteomes" id="UP001158986"/>
    </source>
</evidence>
<comment type="caution">
    <text evidence="1">The sequence shown here is derived from an EMBL/GenBank/DDBJ whole genome shotgun (WGS) entry which is preliminary data.</text>
</comment>
<gene>
    <name evidence="1" type="ORF">PBS001_LOCUS2601</name>
</gene>
<keyword evidence="2" id="KW-1185">Reference proteome</keyword>